<gene>
    <name evidence="2" type="ORF">A4X09_0g7102</name>
</gene>
<dbReference type="EMBL" id="LWDG02000594">
    <property type="protein sequence ID" value="KAE8263914.1"/>
    <property type="molecule type" value="Genomic_DNA"/>
</dbReference>
<evidence type="ECO:0000313" key="3">
    <source>
        <dbReference type="Proteomes" id="UP000078113"/>
    </source>
</evidence>
<dbReference type="AlphaFoldDB" id="A0A8X7T1R3"/>
<proteinExistence type="predicted"/>
<sequence>MSINWVLTNSEGTRPQPLPAEDVLYRSQVCQLQVEFKNAQPPAKWEAEGIIFVTCQRLIFLRSPPLPPPADPTQPSPHLRNLAIPLLGNLISVRYLMPIFSAPHLELKVHPVRNGGLPQDAIVSSRSDGADTARTVAEMERLAGVVKVTFREGGGTVLKDAIDRALRNPVPLAGGRPAASEPDPLPLYQAPSTQSPDRSEVAEAETEPPVTEPRTDEPAELPRLATQEVEEPPPYAV</sequence>
<evidence type="ECO:0000256" key="1">
    <source>
        <dbReference type="SAM" id="MobiDB-lite"/>
    </source>
</evidence>
<dbReference type="Proteomes" id="UP000078113">
    <property type="component" value="Unassembled WGS sequence"/>
</dbReference>
<reference evidence="2" key="2">
    <citation type="journal article" date="2019" name="IMA Fungus">
        <title>Genome sequencing and comparison of five Tilletia species to identify candidate genes for the detection of regulated species infecting wheat.</title>
        <authorList>
            <person name="Nguyen H.D.T."/>
            <person name="Sultana T."/>
            <person name="Kesanakurti P."/>
            <person name="Hambleton S."/>
        </authorList>
    </citation>
    <scope>NUCLEOTIDE SEQUENCE</scope>
    <source>
        <strain evidence="2">DAOMC 236422</strain>
    </source>
</reference>
<evidence type="ECO:0000313" key="2">
    <source>
        <dbReference type="EMBL" id="KAE8263914.1"/>
    </source>
</evidence>
<feature type="region of interest" description="Disordered" evidence="1">
    <location>
        <begin position="172"/>
        <end position="237"/>
    </location>
</feature>
<dbReference type="PANTHER" id="PTHR31606">
    <property type="entry name" value="WW DOMAIN BINDING PROTEIN 2, ISOFORM E"/>
    <property type="match status" value="1"/>
</dbReference>
<dbReference type="GO" id="GO:0031490">
    <property type="term" value="F:chromatin DNA binding"/>
    <property type="evidence" value="ECO:0007669"/>
    <property type="project" value="TreeGrafter"/>
</dbReference>
<dbReference type="InterPro" id="IPR044852">
    <property type="entry name" value="WBP2-like"/>
</dbReference>
<accession>A0A8X7T1R3</accession>
<organism evidence="2 3">
    <name type="scientific">Tilletia walkeri</name>
    <dbReference type="NCBI Taxonomy" id="117179"/>
    <lineage>
        <taxon>Eukaryota</taxon>
        <taxon>Fungi</taxon>
        <taxon>Dikarya</taxon>
        <taxon>Basidiomycota</taxon>
        <taxon>Ustilaginomycotina</taxon>
        <taxon>Exobasidiomycetes</taxon>
        <taxon>Tilletiales</taxon>
        <taxon>Tilletiaceae</taxon>
        <taxon>Tilletia</taxon>
    </lineage>
</organism>
<name>A0A8X7T1R3_9BASI</name>
<dbReference type="GO" id="GO:0003713">
    <property type="term" value="F:transcription coactivator activity"/>
    <property type="evidence" value="ECO:0007669"/>
    <property type="project" value="InterPro"/>
</dbReference>
<reference evidence="2" key="1">
    <citation type="submission" date="2016-04" db="EMBL/GenBank/DDBJ databases">
        <authorList>
            <person name="Nguyen H.D."/>
            <person name="Samba Siva P."/>
            <person name="Cullis J."/>
            <person name="Levesque C.A."/>
            <person name="Hambleton S."/>
        </authorList>
    </citation>
    <scope>NUCLEOTIDE SEQUENCE</scope>
    <source>
        <strain evidence="2">DAOMC 236422</strain>
    </source>
</reference>
<keyword evidence="3" id="KW-1185">Reference proteome</keyword>
<protein>
    <submittedName>
        <fullName evidence="2">Uncharacterized protein</fullName>
    </submittedName>
</protein>
<comment type="caution">
    <text evidence="2">The sequence shown here is derived from an EMBL/GenBank/DDBJ whole genome shotgun (WGS) entry which is preliminary data.</text>
</comment>
<dbReference type="GO" id="GO:0005634">
    <property type="term" value="C:nucleus"/>
    <property type="evidence" value="ECO:0007669"/>
    <property type="project" value="TreeGrafter"/>
</dbReference>
<dbReference type="PANTHER" id="PTHR31606:SF1">
    <property type="entry name" value="WW DOMAIN BINDING PROTEIN 2, ISOFORM E"/>
    <property type="match status" value="1"/>
</dbReference>